<keyword evidence="4" id="KW-1185">Reference proteome</keyword>
<reference evidence="3 4" key="1">
    <citation type="submission" date="2016-09" db="EMBL/GenBank/DDBJ databases">
        <title>Extensive genetic diversity and differential bi-allelic expression allows diatom success in the polar Southern Ocean.</title>
        <authorList>
            <consortium name="DOE Joint Genome Institute"/>
            <person name="Mock T."/>
            <person name="Otillar R.P."/>
            <person name="Strauss J."/>
            <person name="Dupont C."/>
            <person name="Frickenhaus S."/>
            <person name="Maumus F."/>
            <person name="Mcmullan M."/>
            <person name="Sanges R."/>
            <person name="Schmutz J."/>
            <person name="Toseland A."/>
            <person name="Valas R."/>
            <person name="Veluchamy A."/>
            <person name="Ward B.J."/>
            <person name="Allen A."/>
            <person name="Barry K."/>
            <person name="Falciatore A."/>
            <person name="Ferrante M."/>
            <person name="Fortunato A.E."/>
            <person name="Gloeckner G."/>
            <person name="Gruber A."/>
            <person name="Hipkin R."/>
            <person name="Janech M."/>
            <person name="Kroth P."/>
            <person name="Leese F."/>
            <person name="Lindquist E."/>
            <person name="Lyon B.R."/>
            <person name="Martin J."/>
            <person name="Mayer C."/>
            <person name="Parker M."/>
            <person name="Quesneville H."/>
            <person name="Raymond J."/>
            <person name="Uhlig C."/>
            <person name="Valentin K.U."/>
            <person name="Worden A.Z."/>
            <person name="Armbrust E.V."/>
            <person name="Bowler C."/>
            <person name="Green B."/>
            <person name="Moulton V."/>
            <person name="Van Oosterhout C."/>
            <person name="Grigoriev I."/>
        </authorList>
    </citation>
    <scope>NUCLEOTIDE SEQUENCE [LARGE SCALE GENOMIC DNA]</scope>
    <source>
        <strain evidence="3 4">CCMP1102</strain>
    </source>
</reference>
<dbReference type="InParanoid" id="A0A1E7FDE5"/>
<feature type="transmembrane region" description="Helical" evidence="2">
    <location>
        <begin position="67"/>
        <end position="92"/>
    </location>
</feature>
<keyword evidence="2" id="KW-0812">Transmembrane</keyword>
<dbReference type="Proteomes" id="UP000095751">
    <property type="component" value="Unassembled WGS sequence"/>
</dbReference>
<sequence length="520" mass="59312">MSAVLLQRRRGCTDTDADADHASANNSTKNNGNDNGYYGLEEGNSSGGSITDTIKSSKKLRNRWGKIWNTFSWSLFFFATTAAVVIVVVIYVTRQPRPLSIPDLPNIVDIKGRVPNTKEWPLVHIVNTRFMQEQGPLETLGMARLKLFLTFCLPSMIKQSSQNFFWIIKTDPQFTATSAFILLIESVQPYQNIYVVTSNNNFLFGSAEREGSWRDGKEPLDLLRSKIYTGNFTKLSIAMALRNERPVLETRLDADDGLYMYFIQYIQAVALKRFQPNGMVLGETTQEEDITIKEEDTVPRWLYWCSRRHIEWHSDTDPSLSKEHKEKMGSTKIGYMNVIQHDKLCVTPGITIGYNVNTNSAPQYDHDKLYRNVRHSLACYEDTIIIEDNNSNNNGNDGDTAVGEEKVEKGPCLELVEDFIFCAIRSRTWTSAGMQNIDLGNREVPRGIDQKEFIEKLWRLSKDRFGVNITKVMETQNFLIQEKKMIAYENLLGQCTSGHSCKDTAKAELKRLAEKLDDKK</sequence>
<evidence type="ECO:0000313" key="3">
    <source>
        <dbReference type="EMBL" id="OEU16146.1"/>
    </source>
</evidence>
<feature type="compositionally biased region" description="Low complexity" evidence="1">
    <location>
        <begin position="22"/>
        <end position="35"/>
    </location>
</feature>
<gene>
    <name evidence="3" type="ORF">FRACYDRAFT_261112</name>
</gene>
<organism evidence="3 4">
    <name type="scientific">Fragilariopsis cylindrus CCMP1102</name>
    <dbReference type="NCBI Taxonomy" id="635003"/>
    <lineage>
        <taxon>Eukaryota</taxon>
        <taxon>Sar</taxon>
        <taxon>Stramenopiles</taxon>
        <taxon>Ochrophyta</taxon>
        <taxon>Bacillariophyta</taxon>
        <taxon>Bacillariophyceae</taxon>
        <taxon>Bacillariophycidae</taxon>
        <taxon>Bacillariales</taxon>
        <taxon>Bacillariaceae</taxon>
        <taxon>Fragilariopsis</taxon>
    </lineage>
</organism>
<proteinExistence type="predicted"/>
<dbReference type="AlphaFoldDB" id="A0A1E7FDE5"/>
<evidence type="ECO:0000313" key="4">
    <source>
        <dbReference type="Proteomes" id="UP000095751"/>
    </source>
</evidence>
<dbReference type="KEGG" id="fcy:FRACYDRAFT_261112"/>
<dbReference type="EMBL" id="KV784358">
    <property type="protein sequence ID" value="OEU16146.1"/>
    <property type="molecule type" value="Genomic_DNA"/>
</dbReference>
<keyword evidence="2" id="KW-1133">Transmembrane helix</keyword>
<name>A0A1E7FDE5_9STRA</name>
<dbReference type="OrthoDB" id="44269at2759"/>
<feature type="region of interest" description="Disordered" evidence="1">
    <location>
        <begin position="1"/>
        <end position="49"/>
    </location>
</feature>
<accession>A0A1E7FDE5</accession>
<keyword evidence="2" id="KW-0472">Membrane</keyword>
<evidence type="ECO:0000256" key="1">
    <source>
        <dbReference type="SAM" id="MobiDB-lite"/>
    </source>
</evidence>
<protein>
    <submittedName>
        <fullName evidence="3">Uncharacterized protein</fullName>
    </submittedName>
</protein>
<evidence type="ECO:0000256" key="2">
    <source>
        <dbReference type="SAM" id="Phobius"/>
    </source>
</evidence>